<reference evidence="2" key="2">
    <citation type="submission" date="2020-09" db="EMBL/GenBank/DDBJ databases">
        <authorList>
            <person name="Wu Z."/>
        </authorList>
    </citation>
    <scope>NUCLEOTIDE SEQUENCE</scope>
    <source>
        <strain evidence="2">SC17</strain>
    </source>
</reference>
<dbReference type="InterPro" id="IPR029044">
    <property type="entry name" value="Nucleotide-diphossugar_trans"/>
</dbReference>
<feature type="domain" description="MobA-like NTP transferase" evidence="1">
    <location>
        <begin position="10"/>
        <end position="173"/>
    </location>
</feature>
<name>A0A8J6UHJ0_9FLAO</name>
<gene>
    <name evidence="2" type="ORF">ICJ84_10310</name>
</gene>
<accession>A0A8J6UHJ0</accession>
<reference evidence="2" key="1">
    <citation type="journal article" date="2013" name="Int. J. Syst. Evol. Microbiol.">
        <title>Aestuariibaculum suncheonense gen. nov., sp. nov., a marine bacterium of the family Flavobacteriaceae isolated from a tidal flat and emended descriptions of the genera Gaetbulibacter and Tamlana.</title>
        <authorList>
            <person name="Jeong S.H."/>
            <person name="Park M.S."/>
            <person name="Jin H.M."/>
            <person name="Lee K."/>
            <person name="Park W."/>
            <person name="Jeon C.O."/>
        </authorList>
    </citation>
    <scope>NUCLEOTIDE SEQUENCE</scope>
    <source>
        <strain evidence="2">SC17</strain>
    </source>
</reference>
<comment type="caution">
    <text evidence="2">The sequence shown here is derived from an EMBL/GenBank/DDBJ whole genome shotgun (WGS) entry which is preliminary data.</text>
</comment>
<evidence type="ECO:0000313" key="3">
    <source>
        <dbReference type="Proteomes" id="UP000602057"/>
    </source>
</evidence>
<dbReference type="CDD" id="cd04182">
    <property type="entry name" value="GT_2_like_f"/>
    <property type="match status" value="1"/>
</dbReference>
<dbReference type="PANTHER" id="PTHR43777">
    <property type="entry name" value="MOLYBDENUM COFACTOR CYTIDYLYLTRANSFERASE"/>
    <property type="match status" value="1"/>
</dbReference>
<dbReference type="EMBL" id="JACVXC010000003">
    <property type="protein sequence ID" value="MBD0835829.1"/>
    <property type="molecule type" value="Genomic_DNA"/>
</dbReference>
<dbReference type="InterPro" id="IPR025877">
    <property type="entry name" value="MobA-like_NTP_Trfase"/>
</dbReference>
<organism evidence="2 3">
    <name type="scientific">Aestuariibaculum suncheonense</name>
    <dbReference type="NCBI Taxonomy" id="1028745"/>
    <lineage>
        <taxon>Bacteria</taxon>
        <taxon>Pseudomonadati</taxon>
        <taxon>Bacteroidota</taxon>
        <taxon>Flavobacteriia</taxon>
        <taxon>Flavobacteriales</taxon>
        <taxon>Flavobacteriaceae</taxon>
    </lineage>
</organism>
<dbReference type="SUPFAM" id="SSF53448">
    <property type="entry name" value="Nucleotide-diphospho-sugar transferases"/>
    <property type="match status" value="1"/>
</dbReference>
<protein>
    <submittedName>
        <fullName evidence="2">Nucleotidyltransferase family protein</fullName>
    </submittedName>
</protein>
<dbReference type="PANTHER" id="PTHR43777:SF1">
    <property type="entry name" value="MOLYBDENUM COFACTOR CYTIDYLYLTRANSFERASE"/>
    <property type="match status" value="1"/>
</dbReference>
<dbReference type="Proteomes" id="UP000602057">
    <property type="component" value="Unassembled WGS sequence"/>
</dbReference>
<keyword evidence="3" id="KW-1185">Reference proteome</keyword>
<dbReference type="AlphaFoldDB" id="A0A8J6UHJ0"/>
<dbReference type="RefSeq" id="WP_188216316.1">
    <property type="nucleotide sequence ID" value="NZ_BAABGH010000011.1"/>
</dbReference>
<evidence type="ECO:0000259" key="1">
    <source>
        <dbReference type="Pfam" id="PF12804"/>
    </source>
</evidence>
<proteinExistence type="predicted"/>
<dbReference type="GO" id="GO:0016779">
    <property type="term" value="F:nucleotidyltransferase activity"/>
    <property type="evidence" value="ECO:0007669"/>
    <property type="project" value="UniProtKB-ARBA"/>
</dbReference>
<sequence length="204" mass="22913">MMHSAPIALVVLAAGASKRMGQPKQLLPWGTSTLLEHSIQTALQAEVKKIFVVLGANHDILKSSIENNPVEIIFNSNWEQGLGSSISKAIHHIQQSDMQFEGVMFMLADQPYITVFYLNTLIRRFKSNNRQIIATSYEHGERGVPVLFDKVYFKELMTLTGDSGAKPIIKAHESEVDIVFCGIKNIDLDTQNDYLIAYQENFTK</sequence>
<dbReference type="Pfam" id="PF12804">
    <property type="entry name" value="NTP_transf_3"/>
    <property type="match status" value="1"/>
</dbReference>
<dbReference type="Gene3D" id="3.90.550.10">
    <property type="entry name" value="Spore Coat Polysaccharide Biosynthesis Protein SpsA, Chain A"/>
    <property type="match status" value="1"/>
</dbReference>
<evidence type="ECO:0000313" key="2">
    <source>
        <dbReference type="EMBL" id="MBD0835829.1"/>
    </source>
</evidence>